<keyword evidence="2" id="KW-1185">Reference proteome</keyword>
<dbReference type="PANTHER" id="PTHR43883">
    <property type="entry name" value="SLR0207 PROTEIN"/>
    <property type="match status" value="1"/>
</dbReference>
<accession>A0A081N2K4</accession>
<dbReference type="PANTHER" id="PTHR43883:SF1">
    <property type="entry name" value="GLUCONOKINASE"/>
    <property type="match status" value="1"/>
</dbReference>
<dbReference type="SUPFAM" id="SSF52540">
    <property type="entry name" value="P-loop containing nucleoside triphosphate hydrolases"/>
    <property type="match status" value="1"/>
</dbReference>
<comment type="caution">
    <text evidence="1">The sequence shown here is derived from an EMBL/GenBank/DDBJ whole genome shotgun (WGS) entry which is preliminary data.</text>
</comment>
<dbReference type="EMBL" id="JOKG01000004">
    <property type="protein sequence ID" value="KEQ12677.1"/>
    <property type="molecule type" value="Genomic_DNA"/>
</dbReference>
<gene>
    <name evidence="1" type="ORF">GZ77_19520</name>
</gene>
<dbReference type="RefSeq" id="WP_051790431.1">
    <property type="nucleotide sequence ID" value="NZ_JOKG01000004.1"/>
</dbReference>
<proteinExistence type="predicted"/>
<dbReference type="InterPro" id="IPR027417">
    <property type="entry name" value="P-loop_NTPase"/>
</dbReference>
<evidence type="ECO:0000313" key="1">
    <source>
        <dbReference type="EMBL" id="KEQ12677.1"/>
    </source>
</evidence>
<organism evidence="1 2">
    <name type="scientific">Endozoicomonas montiporae</name>
    <dbReference type="NCBI Taxonomy" id="1027273"/>
    <lineage>
        <taxon>Bacteria</taxon>
        <taxon>Pseudomonadati</taxon>
        <taxon>Pseudomonadota</taxon>
        <taxon>Gammaproteobacteria</taxon>
        <taxon>Oceanospirillales</taxon>
        <taxon>Endozoicomonadaceae</taxon>
        <taxon>Endozoicomonas</taxon>
    </lineage>
</organism>
<dbReference type="AlphaFoldDB" id="A0A081N2K4"/>
<dbReference type="Pfam" id="PF13671">
    <property type="entry name" value="AAA_33"/>
    <property type="match status" value="1"/>
</dbReference>
<protein>
    <submittedName>
        <fullName evidence="1">Uncharacterized protein</fullName>
    </submittedName>
</protein>
<dbReference type="InterPro" id="IPR052732">
    <property type="entry name" value="Cell-binding_unc_protein"/>
</dbReference>
<dbReference type="eggNOG" id="COG0645">
    <property type="taxonomic scope" value="Bacteria"/>
</dbReference>
<dbReference type="Proteomes" id="UP000028006">
    <property type="component" value="Unassembled WGS sequence"/>
</dbReference>
<sequence length="192" mass="21642">MNTSLICLQGLSGSGKTTVANFLASTLKMPVYHSDVERKALFGLSPSHNSRQAGMNIYTEEATRQTFQVLYSRAFEELSAGNSVIVDAAFLKHHERQTMRKLAEKAKARFLIVQCQADRQVMIDRINARRLQGDDPSEATGELVLGQEQWIEALTTDEIRMCIKVCTEDKSWQETLFQRTTHFLNGGLLSEK</sequence>
<reference evidence="1 2" key="1">
    <citation type="submission" date="2014-06" db="EMBL/GenBank/DDBJ databases">
        <title>Whole Genome Sequences of Three Symbiotic Endozoicomonas Bacteria.</title>
        <authorList>
            <person name="Neave M.J."/>
            <person name="Apprill A."/>
            <person name="Voolstra C.R."/>
        </authorList>
    </citation>
    <scope>NUCLEOTIDE SEQUENCE [LARGE SCALE GENOMIC DNA]</scope>
    <source>
        <strain evidence="1 2">LMG 24815</strain>
    </source>
</reference>
<name>A0A081N2K4_9GAMM</name>
<evidence type="ECO:0000313" key="2">
    <source>
        <dbReference type="Proteomes" id="UP000028006"/>
    </source>
</evidence>
<dbReference type="Gene3D" id="3.40.50.300">
    <property type="entry name" value="P-loop containing nucleotide triphosphate hydrolases"/>
    <property type="match status" value="1"/>
</dbReference>